<protein>
    <submittedName>
        <fullName evidence="2">Uncharacterized protein</fullName>
    </submittedName>
</protein>
<gene>
    <name evidence="2" type="ORF">MRATA1EN1_LOCUS24339</name>
</gene>
<accession>A0ABN8ZRF2</accession>
<sequence>MITDAVSHSLVPEPSVTLLVTTFTIQKPLVAPTACGLKLNPLRGRENPAARAKVRAKALGGTGRARGSGDLAARTLLAAPSSASSSRGPDLPGSPASGSPASPDPGCCPGPIPGQSRRDPGQAPSFLLGDPFAEGALSLRAMFLLTRSGCLRLPGSFNKR</sequence>
<dbReference type="EMBL" id="OX459941">
    <property type="protein sequence ID" value="CAI9175377.1"/>
    <property type="molecule type" value="Genomic_DNA"/>
</dbReference>
<evidence type="ECO:0000256" key="1">
    <source>
        <dbReference type="SAM" id="MobiDB-lite"/>
    </source>
</evidence>
<name>A0ABN8ZRF2_RANTA</name>
<keyword evidence="3" id="KW-1185">Reference proteome</keyword>
<feature type="compositionally biased region" description="Pro residues" evidence="1">
    <location>
        <begin position="102"/>
        <end position="112"/>
    </location>
</feature>
<organism evidence="2 3">
    <name type="scientific">Rangifer tarandus platyrhynchus</name>
    <name type="common">Svalbard reindeer</name>
    <dbReference type="NCBI Taxonomy" id="3082113"/>
    <lineage>
        <taxon>Eukaryota</taxon>
        <taxon>Metazoa</taxon>
        <taxon>Chordata</taxon>
        <taxon>Craniata</taxon>
        <taxon>Vertebrata</taxon>
        <taxon>Euteleostomi</taxon>
        <taxon>Mammalia</taxon>
        <taxon>Eutheria</taxon>
        <taxon>Laurasiatheria</taxon>
        <taxon>Artiodactyla</taxon>
        <taxon>Ruminantia</taxon>
        <taxon>Pecora</taxon>
        <taxon>Cervidae</taxon>
        <taxon>Odocoileinae</taxon>
        <taxon>Rangifer</taxon>
    </lineage>
</organism>
<proteinExistence type="predicted"/>
<evidence type="ECO:0000313" key="3">
    <source>
        <dbReference type="Proteomes" id="UP001176941"/>
    </source>
</evidence>
<reference evidence="2" key="1">
    <citation type="submission" date="2023-04" db="EMBL/GenBank/DDBJ databases">
        <authorList>
            <consortium name="ELIXIR-Norway"/>
        </authorList>
    </citation>
    <scope>NUCLEOTIDE SEQUENCE [LARGE SCALE GENOMIC DNA]</scope>
</reference>
<feature type="compositionally biased region" description="Low complexity" evidence="1">
    <location>
        <begin position="78"/>
        <end position="101"/>
    </location>
</feature>
<feature type="region of interest" description="Disordered" evidence="1">
    <location>
        <begin position="78"/>
        <end position="127"/>
    </location>
</feature>
<evidence type="ECO:0000313" key="2">
    <source>
        <dbReference type="EMBL" id="CAI9175377.1"/>
    </source>
</evidence>
<dbReference type="Proteomes" id="UP001176941">
    <property type="component" value="Chromosome 5"/>
</dbReference>